<sequence>MLEKLAEVTRRCLHDVEGDLHVPWATAQQIHAQQKVNYSIDEGFKKYWVNLGMGTIFEGQILWDCVSRIHDDILLVWNFHDPDKILSGNRFCTDMIELIQPLLLQPEPQSDILSHTSDLASIAGNIAETFNRVLSAAGIAALVVKFLYGKYQKIPSTALCLGAYIVDLTLILHNLFMTMLSQEPPRPVSREFIQDTLHNYKTSDASRVHDLVRDIVYGRQALHPEEKIADLIRKELKMEPLQDLIASGVHNERFEVQNREPEASTQVAEIGTDQITNDSTGKSDVNIGGDHSSGVREHEQDRNTGDNDKVGGSISNKNDAEDQGAQHEDSKTFSAERYLTARVHFELITTYTSFGISILVDPFIVPRYCCKDSVPTSWVSYPHIMALSRCDLTRRFYAVDVQQASVLPFLLSTVLRWGILESLKLVGYLFASNLPLHGS</sequence>
<reference evidence="2 3" key="1">
    <citation type="journal article" date="2019" name="Nat. Ecol. Evol.">
        <title>Megaphylogeny resolves global patterns of mushroom evolution.</title>
        <authorList>
            <person name="Varga T."/>
            <person name="Krizsan K."/>
            <person name="Foldi C."/>
            <person name="Dima B."/>
            <person name="Sanchez-Garcia M."/>
            <person name="Sanchez-Ramirez S."/>
            <person name="Szollosi G.J."/>
            <person name="Szarkandi J.G."/>
            <person name="Papp V."/>
            <person name="Albert L."/>
            <person name="Andreopoulos W."/>
            <person name="Angelini C."/>
            <person name="Antonin V."/>
            <person name="Barry K.W."/>
            <person name="Bougher N.L."/>
            <person name="Buchanan P."/>
            <person name="Buyck B."/>
            <person name="Bense V."/>
            <person name="Catcheside P."/>
            <person name="Chovatia M."/>
            <person name="Cooper J."/>
            <person name="Damon W."/>
            <person name="Desjardin D."/>
            <person name="Finy P."/>
            <person name="Geml J."/>
            <person name="Haridas S."/>
            <person name="Hughes K."/>
            <person name="Justo A."/>
            <person name="Karasinski D."/>
            <person name="Kautmanova I."/>
            <person name="Kiss B."/>
            <person name="Kocsube S."/>
            <person name="Kotiranta H."/>
            <person name="LaButti K.M."/>
            <person name="Lechner B.E."/>
            <person name="Liimatainen K."/>
            <person name="Lipzen A."/>
            <person name="Lukacs Z."/>
            <person name="Mihaltcheva S."/>
            <person name="Morgado L.N."/>
            <person name="Niskanen T."/>
            <person name="Noordeloos M.E."/>
            <person name="Ohm R.A."/>
            <person name="Ortiz-Santana B."/>
            <person name="Ovrebo C."/>
            <person name="Racz N."/>
            <person name="Riley R."/>
            <person name="Savchenko A."/>
            <person name="Shiryaev A."/>
            <person name="Soop K."/>
            <person name="Spirin V."/>
            <person name="Szebenyi C."/>
            <person name="Tomsovsky M."/>
            <person name="Tulloss R.E."/>
            <person name="Uehling J."/>
            <person name="Grigoriev I.V."/>
            <person name="Vagvolgyi C."/>
            <person name="Papp T."/>
            <person name="Martin F.M."/>
            <person name="Miettinen O."/>
            <person name="Hibbett D.S."/>
            <person name="Nagy L.G."/>
        </authorList>
    </citation>
    <scope>NUCLEOTIDE SEQUENCE [LARGE SCALE GENOMIC DNA]</scope>
    <source>
        <strain evidence="2 3">CBS 962.96</strain>
    </source>
</reference>
<feature type="compositionally biased region" description="Basic and acidic residues" evidence="1">
    <location>
        <begin position="252"/>
        <end position="262"/>
    </location>
</feature>
<evidence type="ECO:0000313" key="2">
    <source>
        <dbReference type="EMBL" id="THU94343.1"/>
    </source>
</evidence>
<feature type="compositionally biased region" description="Basic and acidic residues" evidence="1">
    <location>
        <begin position="293"/>
        <end position="309"/>
    </location>
</feature>
<feature type="region of interest" description="Disordered" evidence="1">
    <location>
        <begin position="252"/>
        <end position="331"/>
    </location>
</feature>
<dbReference type="AlphaFoldDB" id="A0A4S8LYM5"/>
<evidence type="ECO:0000313" key="3">
    <source>
        <dbReference type="Proteomes" id="UP000297245"/>
    </source>
</evidence>
<protein>
    <submittedName>
        <fullName evidence="2">Uncharacterized protein</fullName>
    </submittedName>
</protein>
<accession>A0A4S8LYM5</accession>
<feature type="compositionally biased region" description="Polar residues" evidence="1">
    <location>
        <begin position="263"/>
        <end position="283"/>
    </location>
</feature>
<name>A0A4S8LYM5_DENBC</name>
<dbReference type="Proteomes" id="UP000297245">
    <property type="component" value="Unassembled WGS sequence"/>
</dbReference>
<organism evidence="2 3">
    <name type="scientific">Dendrothele bispora (strain CBS 962.96)</name>
    <dbReference type="NCBI Taxonomy" id="1314807"/>
    <lineage>
        <taxon>Eukaryota</taxon>
        <taxon>Fungi</taxon>
        <taxon>Dikarya</taxon>
        <taxon>Basidiomycota</taxon>
        <taxon>Agaricomycotina</taxon>
        <taxon>Agaricomycetes</taxon>
        <taxon>Agaricomycetidae</taxon>
        <taxon>Agaricales</taxon>
        <taxon>Agaricales incertae sedis</taxon>
        <taxon>Dendrothele</taxon>
    </lineage>
</organism>
<gene>
    <name evidence="2" type="ORF">K435DRAFT_966870</name>
</gene>
<evidence type="ECO:0000256" key="1">
    <source>
        <dbReference type="SAM" id="MobiDB-lite"/>
    </source>
</evidence>
<keyword evidence="3" id="KW-1185">Reference proteome</keyword>
<dbReference type="EMBL" id="ML179226">
    <property type="protein sequence ID" value="THU94343.1"/>
    <property type="molecule type" value="Genomic_DNA"/>
</dbReference>
<feature type="compositionally biased region" description="Basic and acidic residues" evidence="1">
    <location>
        <begin position="318"/>
        <end position="331"/>
    </location>
</feature>
<dbReference type="OrthoDB" id="391988at2759"/>
<proteinExistence type="predicted"/>